<accession>U6MCJ7</accession>
<protein>
    <submittedName>
        <fullName evidence="2">Uncharacterized protein</fullName>
    </submittedName>
</protein>
<feature type="region of interest" description="Disordered" evidence="1">
    <location>
        <begin position="1"/>
        <end position="103"/>
    </location>
</feature>
<dbReference type="VEuPathDB" id="ToxoDB:EMWEY_00057240"/>
<dbReference type="AlphaFoldDB" id="U6MCJ7"/>
<dbReference type="GeneID" id="25339710"/>
<evidence type="ECO:0000256" key="1">
    <source>
        <dbReference type="SAM" id="MobiDB-lite"/>
    </source>
</evidence>
<dbReference type="RefSeq" id="XP_013336038.1">
    <property type="nucleotide sequence ID" value="XM_013480584.1"/>
</dbReference>
<dbReference type="EMBL" id="HG720368">
    <property type="protein sequence ID" value="CDJ59390.1"/>
    <property type="molecule type" value="Genomic_DNA"/>
</dbReference>
<reference evidence="2" key="1">
    <citation type="submission" date="2013-10" db="EMBL/GenBank/DDBJ databases">
        <title>Genomic analysis of the causative agents of coccidiosis in chickens.</title>
        <authorList>
            <person name="Reid A.J."/>
            <person name="Blake D."/>
            <person name="Billington K."/>
            <person name="Browne H."/>
            <person name="Dunn M."/>
            <person name="Hung S."/>
            <person name="Kawahara F."/>
            <person name="Miranda-Saavedra D."/>
            <person name="Mourier T."/>
            <person name="Nagra H."/>
            <person name="Otto T.D."/>
            <person name="Rawlings N."/>
            <person name="Sanchez A."/>
            <person name="Sanders M."/>
            <person name="Subramaniam C."/>
            <person name="Tay Y."/>
            <person name="Dear P."/>
            <person name="Doerig C."/>
            <person name="Gruber A."/>
            <person name="Parkinson J."/>
            <person name="Shirley M."/>
            <person name="Wan K.L."/>
            <person name="Berriman M."/>
            <person name="Tomley F."/>
            <person name="Pain A."/>
        </authorList>
    </citation>
    <scope>NUCLEOTIDE SEQUENCE [LARGE SCALE GENOMIC DNA]</scope>
    <source>
        <strain evidence="2">Weybridge</strain>
    </source>
</reference>
<dbReference type="OrthoDB" id="348189at2759"/>
<sequence>MFFSSSRKQNETDSASAASPSGKQTPSSTDSSGIVGILLFNPTLLPEEYEQQEDEGSSPSDSKGSEDNEEEETGTYDGLTKEEREQEAKIVFSYPSDREPEERRCQAGLIEGLLMFIK</sequence>
<feature type="compositionally biased region" description="Basic and acidic residues" evidence="1">
    <location>
        <begin position="79"/>
        <end position="88"/>
    </location>
</feature>
<reference evidence="2" key="2">
    <citation type="submission" date="2013-10" db="EMBL/GenBank/DDBJ databases">
        <authorList>
            <person name="Aslett M."/>
        </authorList>
    </citation>
    <scope>NUCLEOTIDE SEQUENCE [LARGE SCALE GENOMIC DNA]</scope>
    <source>
        <strain evidence="2">Weybridge</strain>
    </source>
</reference>
<evidence type="ECO:0000313" key="3">
    <source>
        <dbReference type="Proteomes" id="UP000030763"/>
    </source>
</evidence>
<proteinExistence type="predicted"/>
<feature type="compositionally biased region" description="Acidic residues" evidence="1">
    <location>
        <begin position="47"/>
        <end position="56"/>
    </location>
</feature>
<evidence type="ECO:0000313" key="2">
    <source>
        <dbReference type="EMBL" id="CDJ59390.1"/>
    </source>
</evidence>
<keyword evidence="3" id="KW-1185">Reference proteome</keyword>
<name>U6MCJ7_EIMMA</name>
<gene>
    <name evidence="2" type="ORF">EMWEY_00057240</name>
</gene>
<organism evidence="2 3">
    <name type="scientific">Eimeria maxima</name>
    <name type="common">Coccidian parasite</name>
    <dbReference type="NCBI Taxonomy" id="5804"/>
    <lineage>
        <taxon>Eukaryota</taxon>
        <taxon>Sar</taxon>
        <taxon>Alveolata</taxon>
        <taxon>Apicomplexa</taxon>
        <taxon>Conoidasida</taxon>
        <taxon>Coccidia</taxon>
        <taxon>Eucoccidiorida</taxon>
        <taxon>Eimeriorina</taxon>
        <taxon>Eimeriidae</taxon>
        <taxon>Eimeria</taxon>
    </lineage>
</organism>
<dbReference type="Proteomes" id="UP000030763">
    <property type="component" value="Unassembled WGS sequence"/>
</dbReference>
<feature type="compositionally biased region" description="Polar residues" evidence="1">
    <location>
        <begin position="1"/>
        <end position="32"/>
    </location>
</feature>